<keyword evidence="3" id="KW-1185">Reference proteome</keyword>
<dbReference type="Proteomes" id="UP001194580">
    <property type="component" value="Unassembled WGS sequence"/>
</dbReference>
<name>A0AAD4H0U2_9FUNG</name>
<sequence>MSTSVVFIGNPGVGKSALLNALGGSFESGMSEIGGLTKTVSSQYVVCNDRSLRLLDVPGIMESGGGNTISGNLKMLEDTLNNAGQAVLFFVITPRNGRVAPDDFAVMKTLLTNLKESPTVGVILTQVRPSQVSKLHTADYYNKILTILQQANVNTGYFESNRFIILPEHDDDFSSAEKSMIREYVLSFTPKRVQTKSLIEKVFKAILDFFKGKWF</sequence>
<dbReference type="EMBL" id="JAAAIL010002092">
    <property type="protein sequence ID" value="KAG0260646.1"/>
    <property type="molecule type" value="Genomic_DNA"/>
</dbReference>
<comment type="caution">
    <text evidence="2">The sequence shown here is derived from an EMBL/GenBank/DDBJ whole genome shotgun (WGS) entry which is preliminary data.</text>
</comment>
<dbReference type="SUPFAM" id="SSF52540">
    <property type="entry name" value="P-loop containing nucleoside triphosphate hydrolases"/>
    <property type="match status" value="1"/>
</dbReference>
<dbReference type="AlphaFoldDB" id="A0AAD4H0U2"/>
<gene>
    <name evidence="2" type="ORF">BGZ95_004387</name>
</gene>
<dbReference type="Gene3D" id="3.40.50.300">
    <property type="entry name" value="P-loop containing nucleotide triphosphate hydrolases"/>
    <property type="match status" value="1"/>
</dbReference>
<proteinExistence type="predicted"/>
<evidence type="ECO:0000313" key="2">
    <source>
        <dbReference type="EMBL" id="KAG0260646.1"/>
    </source>
</evidence>
<accession>A0AAD4H0U2</accession>
<protein>
    <recommendedName>
        <fullName evidence="1">G domain-containing protein</fullName>
    </recommendedName>
</protein>
<dbReference type="InterPro" id="IPR027417">
    <property type="entry name" value="P-loop_NTPase"/>
</dbReference>
<reference evidence="2" key="1">
    <citation type="journal article" date="2020" name="Fungal Divers.">
        <title>Resolving the Mortierellaceae phylogeny through synthesis of multi-gene phylogenetics and phylogenomics.</title>
        <authorList>
            <person name="Vandepol N."/>
            <person name="Liber J."/>
            <person name="Desiro A."/>
            <person name="Na H."/>
            <person name="Kennedy M."/>
            <person name="Barry K."/>
            <person name="Grigoriev I.V."/>
            <person name="Miller A.N."/>
            <person name="O'Donnell K."/>
            <person name="Stajich J.E."/>
            <person name="Bonito G."/>
        </authorList>
    </citation>
    <scope>NUCLEOTIDE SEQUENCE</scope>
    <source>
        <strain evidence="2">NRRL 28262</strain>
    </source>
</reference>
<dbReference type="InterPro" id="IPR006073">
    <property type="entry name" value="GTP-bd"/>
</dbReference>
<dbReference type="Pfam" id="PF01926">
    <property type="entry name" value="MMR_HSR1"/>
    <property type="match status" value="1"/>
</dbReference>
<evidence type="ECO:0000259" key="1">
    <source>
        <dbReference type="Pfam" id="PF01926"/>
    </source>
</evidence>
<dbReference type="GO" id="GO:0005525">
    <property type="term" value="F:GTP binding"/>
    <property type="evidence" value="ECO:0007669"/>
    <property type="project" value="InterPro"/>
</dbReference>
<dbReference type="PRINTS" id="PR00326">
    <property type="entry name" value="GTP1OBG"/>
</dbReference>
<feature type="domain" description="G" evidence="1">
    <location>
        <begin position="5"/>
        <end position="118"/>
    </location>
</feature>
<organism evidence="2 3">
    <name type="scientific">Linnemannia exigua</name>
    <dbReference type="NCBI Taxonomy" id="604196"/>
    <lineage>
        <taxon>Eukaryota</taxon>
        <taxon>Fungi</taxon>
        <taxon>Fungi incertae sedis</taxon>
        <taxon>Mucoromycota</taxon>
        <taxon>Mortierellomycotina</taxon>
        <taxon>Mortierellomycetes</taxon>
        <taxon>Mortierellales</taxon>
        <taxon>Mortierellaceae</taxon>
        <taxon>Linnemannia</taxon>
    </lineage>
</organism>
<evidence type="ECO:0000313" key="3">
    <source>
        <dbReference type="Proteomes" id="UP001194580"/>
    </source>
</evidence>